<name>A0AAD5LN78_PYTIN</name>
<dbReference type="InterPro" id="IPR002048">
    <property type="entry name" value="EF_hand_dom"/>
</dbReference>
<accession>A0AAD5LN78</accession>
<evidence type="ECO:0000256" key="4">
    <source>
        <dbReference type="SAM" id="MobiDB-lite"/>
    </source>
</evidence>
<dbReference type="CDD" id="cd00051">
    <property type="entry name" value="EFh"/>
    <property type="match status" value="1"/>
</dbReference>
<feature type="chain" id="PRO_5042081864" description="EF-hand domain-containing protein" evidence="5">
    <location>
        <begin position="17"/>
        <end position="384"/>
    </location>
</feature>
<feature type="signal peptide" evidence="5">
    <location>
        <begin position="1"/>
        <end position="16"/>
    </location>
</feature>
<evidence type="ECO:0000256" key="5">
    <source>
        <dbReference type="SAM" id="SignalP"/>
    </source>
</evidence>
<evidence type="ECO:0000313" key="7">
    <source>
        <dbReference type="EMBL" id="KAJ0407246.1"/>
    </source>
</evidence>
<feature type="domain" description="EF-hand" evidence="6">
    <location>
        <begin position="332"/>
        <end position="367"/>
    </location>
</feature>
<dbReference type="InterPro" id="IPR051111">
    <property type="entry name" value="Ca-binding_regulatory"/>
</dbReference>
<gene>
    <name evidence="7" type="ORF">P43SY_008021</name>
</gene>
<feature type="domain" description="EF-hand" evidence="6">
    <location>
        <begin position="296"/>
        <end position="331"/>
    </location>
</feature>
<dbReference type="Pfam" id="PF13499">
    <property type="entry name" value="EF-hand_7"/>
    <property type="match status" value="1"/>
</dbReference>
<evidence type="ECO:0000259" key="6">
    <source>
        <dbReference type="PROSITE" id="PS50222"/>
    </source>
</evidence>
<dbReference type="GO" id="GO:0032588">
    <property type="term" value="C:trans-Golgi network membrane"/>
    <property type="evidence" value="ECO:0007669"/>
    <property type="project" value="TreeGrafter"/>
</dbReference>
<proteinExistence type="inferred from homology"/>
<feature type="region of interest" description="Disordered" evidence="4">
    <location>
        <begin position="241"/>
        <end position="274"/>
    </location>
</feature>
<dbReference type="EMBL" id="JAKCXM010000023">
    <property type="protein sequence ID" value="KAJ0407246.1"/>
    <property type="molecule type" value="Genomic_DNA"/>
</dbReference>
<protein>
    <recommendedName>
        <fullName evidence="6">EF-hand domain-containing protein</fullName>
    </recommendedName>
</protein>
<evidence type="ECO:0000256" key="1">
    <source>
        <dbReference type="ARBA" id="ARBA00005253"/>
    </source>
</evidence>
<feature type="compositionally biased region" description="Polar residues" evidence="4">
    <location>
        <begin position="254"/>
        <end position="274"/>
    </location>
</feature>
<reference evidence="7" key="1">
    <citation type="submission" date="2021-12" db="EMBL/GenBank/DDBJ databases">
        <title>Prjna785345.</title>
        <authorList>
            <person name="Rujirawat T."/>
            <person name="Krajaejun T."/>
        </authorList>
    </citation>
    <scope>NUCLEOTIDE SEQUENCE</scope>
    <source>
        <strain evidence="7">Pi057C3</strain>
    </source>
</reference>
<dbReference type="SMART" id="SM00054">
    <property type="entry name" value="EFh"/>
    <property type="match status" value="2"/>
</dbReference>
<dbReference type="FunFam" id="1.10.238.10:FF:000178">
    <property type="entry name" value="Calmodulin-2 A"/>
    <property type="match status" value="1"/>
</dbReference>
<evidence type="ECO:0000256" key="3">
    <source>
        <dbReference type="ARBA" id="ARBA00022837"/>
    </source>
</evidence>
<comment type="caution">
    <text evidence="7">The sequence shown here is derived from an EMBL/GenBank/DDBJ whole genome shotgun (WGS) entry which is preliminary data.</text>
</comment>
<dbReference type="PROSITE" id="PS00018">
    <property type="entry name" value="EF_HAND_1"/>
    <property type="match status" value="2"/>
</dbReference>
<dbReference type="PANTHER" id="PTHR46311:SF5">
    <property type="entry name" value="EF-HAND DOMAIN-CONTAINING PROTEIN"/>
    <property type="match status" value="1"/>
</dbReference>
<evidence type="ECO:0000313" key="8">
    <source>
        <dbReference type="Proteomes" id="UP001209570"/>
    </source>
</evidence>
<dbReference type="GO" id="GO:0005509">
    <property type="term" value="F:calcium ion binding"/>
    <property type="evidence" value="ECO:0007669"/>
    <property type="project" value="InterPro"/>
</dbReference>
<dbReference type="PANTHER" id="PTHR46311">
    <property type="entry name" value="CALCIUM-BINDING PROTEIN 8-RELATED"/>
    <property type="match status" value="1"/>
</dbReference>
<keyword evidence="8" id="KW-1185">Reference proteome</keyword>
<dbReference type="InterPro" id="IPR018247">
    <property type="entry name" value="EF_Hand_1_Ca_BS"/>
</dbReference>
<dbReference type="InterPro" id="IPR011992">
    <property type="entry name" value="EF-hand-dom_pair"/>
</dbReference>
<dbReference type="AlphaFoldDB" id="A0AAD5LN78"/>
<dbReference type="Proteomes" id="UP001209570">
    <property type="component" value="Unassembled WGS sequence"/>
</dbReference>
<dbReference type="PROSITE" id="PS50222">
    <property type="entry name" value="EF_HAND_2"/>
    <property type="match status" value="2"/>
</dbReference>
<comment type="similarity">
    <text evidence="1">Belongs to the centrin family.</text>
</comment>
<evidence type="ECO:0000256" key="2">
    <source>
        <dbReference type="ARBA" id="ARBA00022737"/>
    </source>
</evidence>
<dbReference type="SUPFAM" id="SSF47473">
    <property type="entry name" value="EF-hand"/>
    <property type="match status" value="1"/>
</dbReference>
<organism evidence="7 8">
    <name type="scientific">Pythium insidiosum</name>
    <name type="common">Pythiosis disease agent</name>
    <dbReference type="NCBI Taxonomy" id="114742"/>
    <lineage>
        <taxon>Eukaryota</taxon>
        <taxon>Sar</taxon>
        <taxon>Stramenopiles</taxon>
        <taxon>Oomycota</taxon>
        <taxon>Peronosporomycetes</taxon>
        <taxon>Pythiales</taxon>
        <taxon>Pythiaceae</taxon>
        <taxon>Pythium</taxon>
    </lineage>
</organism>
<dbReference type="Gene3D" id="1.10.238.10">
    <property type="entry name" value="EF-hand"/>
    <property type="match status" value="1"/>
</dbReference>
<sequence length="384" mass="41067">MVQLLLLALAVVVALTAVVPGLGARVDVASDVVTLVLPLLLDFQLVLLPVDVGKAPSVAAQVARFCSAHGIVGARCHVVHDAVRQVADLDSAAPCRRIDAEGLPAFARIRNILFPPRKASTKSAFRTVTFEWSQIETAQVVDSACDLVTATAAADACAAALAPALDHSFEWIRSLGACSDAVEDRYLVLSDVAMPTRTAPNSPEVSQRIAAVERLIASLSAAQAPVTAQVVDPISGVSVTSLDPRDAGEIGDRNASSNDANSVGNASTEPQSLSIRRRSPQILKIFRNMSQNLTAEELAEFREIFNLVDRDRGGSITKVELGELMDTLGIDTSPEEIDLMIHEIDQDSNGEIDFDEFVAVMSRKVNATYTSEQVKNAFRAKPKN</sequence>
<keyword evidence="3" id="KW-0106">Calcium</keyword>
<keyword evidence="5" id="KW-0732">Signal</keyword>
<feature type="compositionally biased region" description="Basic and acidic residues" evidence="4">
    <location>
        <begin position="243"/>
        <end position="252"/>
    </location>
</feature>
<keyword evidence="2" id="KW-0677">Repeat</keyword>